<evidence type="ECO:0000256" key="3">
    <source>
        <dbReference type="ARBA" id="ARBA00022448"/>
    </source>
</evidence>
<keyword evidence="7" id="KW-0614">Plasmid</keyword>
<dbReference type="RefSeq" id="WP_244615510.1">
    <property type="nucleotide sequence ID" value="NZ_CP117268.1"/>
</dbReference>
<feature type="compositionally biased region" description="Basic and acidic residues" evidence="5">
    <location>
        <begin position="190"/>
        <end position="209"/>
    </location>
</feature>
<dbReference type="Pfam" id="PF00496">
    <property type="entry name" value="SBP_bac_5"/>
    <property type="match status" value="1"/>
</dbReference>
<sequence>MNLSPKNSPARTVFGATLPYPHQFKEAAIRQFGAASAPVYAIDKDGITQGILDGLNKPLAQMVTPAHFDWSDSVSGLEYDLDRATALIAAAGKPLKLHLTTGAFFDQRVAEAILQELQDLGFDADMVQVDTPPFCSLSRRGRQMAPPSPSARSPAHADDALSSLFHPGSSWTVAKRPEIGSLVNKAGSSSDDKRRLADSQKSLELDRQGHPHWAALPDGGNLQRSEALKFQTDAERKLLDQPHEWRWLIGL</sequence>
<dbReference type="PANTHER" id="PTHR30290:SF9">
    <property type="entry name" value="OLIGOPEPTIDE-BINDING PROTEIN APPA"/>
    <property type="match status" value="1"/>
</dbReference>
<keyword evidence="4" id="KW-0732">Signal</keyword>
<name>A0ABY8IRW1_9HYPH</name>
<keyword evidence="3" id="KW-0813">Transport</keyword>
<evidence type="ECO:0000259" key="6">
    <source>
        <dbReference type="Pfam" id="PF00496"/>
    </source>
</evidence>
<proteinExistence type="inferred from homology"/>
<dbReference type="SUPFAM" id="SSF53850">
    <property type="entry name" value="Periplasmic binding protein-like II"/>
    <property type="match status" value="1"/>
</dbReference>
<comment type="subcellular location">
    <subcellularLocation>
        <location evidence="1">Periplasm</location>
    </subcellularLocation>
</comment>
<dbReference type="EMBL" id="CP117268">
    <property type="protein sequence ID" value="WFS25720.1"/>
    <property type="molecule type" value="Genomic_DNA"/>
</dbReference>
<accession>A0ABY8IRW1</accession>
<evidence type="ECO:0000313" key="7">
    <source>
        <dbReference type="EMBL" id="WFS25720.1"/>
    </source>
</evidence>
<gene>
    <name evidence="7" type="ORF">PR018_19300</name>
</gene>
<evidence type="ECO:0000256" key="4">
    <source>
        <dbReference type="ARBA" id="ARBA00022729"/>
    </source>
</evidence>
<evidence type="ECO:0000256" key="5">
    <source>
        <dbReference type="SAM" id="MobiDB-lite"/>
    </source>
</evidence>
<organism evidence="7 8">
    <name type="scientific">Rhizobium rhododendri</name>
    <dbReference type="NCBI Taxonomy" id="2506430"/>
    <lineage>
        <taxon>Bacteria</taxon>
        <taxon>Pseudomonadati</taxon>
        <taxon>Pseudomonadota</taxon>
        <taxon>Alphaproteobacteria</taxon>
        <taxon>Hyphomicrobiales</taxon>
        <taxon>Rhizobiaceae</taxon>
        <taxon>Rhizobium/Agrobacterium group</taxon>
        <taxon>Rhizobium</taxon>
    </lineage>
</organism>
<dbReference type="InterPro" id="IPR039424">
    <property type="entry name" value="SBP_5"/>
</dbReference>
<feature type="region of interest" description="Disordered" evidence="5">
    <location>
        <begin position="182"/>
        <end position="220"/>
    </location>
</feature>
<geneLocation type="plasmid" evidence="7 8">
    <name>unnamed1</name>
</geneLocation>
<feature type="domain" description="Solute-binding protein family 5" evidence="6">
    <location>
        <begin position="40"/>
        <end position="131"/>
    </location>
</feature>
<dbReference type="Gene3D" id="3.10.105.10">
    <property type="entry name" value="Dipeptide-binding Protein, Domain 3"/>
    <property type="match status" value="1"/>
</dbReference>
<keyword evidence="8" id="KW-1185">Reference proteome</keyword>
<evidence type="ECO:0000256" key="1">
    <source>
        <dbReference type="ARBA" id="ARBA00004418"/>
    </source>
</evidence>
<reference evidence="7 8" key="2">
    <citation type="journal article" date="2023" name="MicrobiologyOpen">
        <title>Genomics of the tumorigenes clade of the family Rhizobiaceae and description of Rhizobium rhododendri sp. nov.</title>
        <authorList>
            <person name="Kuzmanovic N."/>
            <person name="diCenzo G.C."/>
            <person name="Bunk B."/>
            <person name="Sproeer C."/>
            <person name="Fruehling A."/>
            <person name="Neumann-Schaal M."/>
            <person name="Overmann J."/>
            <person name="Smalla K."/>
        </authorList>
    </citation>
    <scope>NUCLEOTIDE SEQUENCE [LARGE SCALE GENOMIC DNA]</scope>
    <source>
        <strain evidence="8">rho-6.2</strain>
        <plasmid evidence="7 8">unnamed1</plasmid>
    </source>
</reference>
<evidence type="ECO:0000313" key="8">
    <source>
        <dbReference type="Proteomes" id="UP000318939"/>
    </source>
</evidence>
<dbReference type="PANTHER" id="PTHR30290">
    <property type="entry name" value="PERIPLASMIC BINDING COMPONENT OF ABC TRANSPORTER"/>
    <property type="match status" value="1"/>
</dbReference>
<dbReference type="Proteomes" id="UP000318939">
    <property type="component" value="Plasmid unnamed1"/>
</dbReference>
<evidence type="ECO:0000256" key="2">
    <source>
        <dbReference type="ARBA" id="ARBA00005695"/>
    </source>
</evidence>
<comment type="similarity">
    <text evidence="2">Belongs to the bacterial solute-binding protein 5 family.</text>
</comment>
<reference evidence="7 8" key="1">
    <citation type="journal article" date="2019" name="Phytopathology">
        <title>A Novel Group of Rhizobium tumorigenes-Like Agrobacteria Associated with Crown Gall Disease of Rhododendron and Blueberry.</title>
        <authorList>
            <person name="Kuzmanovic N."/>
            <person name="Behrens P."/>
            <person name="Idczak E."/>
            <person name="Wagner S."/>
            <person name="Gotz M."/>
            <person name="Sproer C."/>
            <person name="Bunk B."/>
            <person name="Overmann J."/>
            <person name="Smalla K."/>
        </authorList>
    </citation>
    <scope>NUCLEOTIDE SEQUENCE [LARGE SCALE GENOMIC DNA]</scope>
    <source>
        <strain evidence="8">rho-6.2</strain>
    </source>
</reference>
<protein>
    <submittedName>
        <fullName evidence="7">ABC transporter substrate-binding protein</fullName>
    </submittedName>
</protein>
<dbReference type="InterPro" id="IPR000914">
    <property type="entry name" value="SBP_5_dom"/>
</dbReference>
<feature type="region of interest" description="Disordered" evidence="5">
    <location>
        <begin position="135"/>
        <end position="156"/>
    </location>
</feature>